<keyword evidence="3" id="KW-0731">Sigma factor</keyword>
<organism evidence="7 8">
    <name type="scientific">Actinomadura namibiensis</name>
    <dbReference type="NCBI Taxonomy" id="182080"/>
    <lineage>
        <taxon>Bacteria</taxon>
        <taxon>Bacillati</taxon>
        <taxon>Actinomycetota</taxon>
        <taxon>Actinomycetes</taxon>
        <taxon>Streptosporangiales</taxon>
        <taxon>Thermomonosporaceae</taxon>
        <taxon>Actinomadura</taxon>
    </lineage>
</organism>
<dbReference type="CDD" id="cd06171">
    <property type="entry name" value="Sigma70_r4"/>
    <property type="match status" value="1"/>
</dbReference>
<dbReference type="PANTHER" id="PTHR43133">
    <property type="entry name" value="RNA POLYMERASE ECF-TYPE SIGMA FACTO"/>
    <property type="match status" value="1"/>
</dbReference>
<dbReference type="Pfam" id="PF08281">
    <property type="entry name" value="Sigma70_r4_2"/>
    <property type="match status" value="1"/>
</dbReference>
<dbReference type="InterPro" id="IPR013324">
    <property type="entry name" value="RNA_pol_sigma_r3/r4-like"/>
</dbReference>
<feature type="domain" description="RNA polymerase sigma-70 region 2" evidence="5">
    <location>
        <begin position="44"/>
        <end position="101"/>
    </location>
</feature>
<dbReference type="NCBIfam" id="TIGR02937">
    <property type="entry name" value="sigma70-ECF"/>
    <property type="match status" value="1"/>
</dbReference>
<dbReference type="GO" id="GO:0016987">
    <property type="term" value="F:sigma factor activity"/>
    <property type="evidence" value="ECO:0007669"/>
    <property type="project" value="UniProtKB-KW"/>
</dbReference>
<evidence type="ECO:0000313" key="7">
    <source>
        <dbReference type="EMBL" id="MBA8948744.1"/>
    </source>
</evidence>
<evidence type="ECO:0000256" key="2">
    <source>
        <dbReference type="ARBA" id="ARBA00023015"/>
    </source>
</evidence>
<evidence type="ECO:0000256" key="1">
    <source>
        <dbReference type="ARBA" id="ARBA00010641"/>
    </source>
</evidence>
<keyword evidence="4" id="KW-0804">Transcription</keyword>
<dbReference type="InterPro" id="IPR007627">
    <property type="entry name" value="RNA_pol_sigma70_r2"/>
</dbReference>
<dbReference type="GO" id="GO:0003677">
    <property type="term" value="F:DNA binding"/>
    <property type="evidence" value="ECO:0007669"/>
    <property type="project" value="InterPro"/>
</dbReference>
<evidence type="ECO:0000259" key="5">
    <source>
        <dbReference type="Pfam" id="PF04542"/>
    </source>
</evidence>
<dbReference type="Gene3D" id="1.10.10.10">
    <property type="entry name" value="Winged helix-like DNA-binding domain superfamily/Winged helix DNA-binding domain"/>
    <property type="match status" value="1"/>
</dbReference>
<gene>
    <name evidence="7" type="ORF">HNR61_000342</name>
</gene>
<dbReference type="Pfam" id="PF04542">
    <property type="entry name" value="Sigma70_r2"/>
    <property type="match status" value="1"/>
</dbReference>
<evidence type="ECO:0000256" key="3">
    <source>
        <dbReference type="ARBA" id="ARBA00023082"/>
    </source>
</evidence>
<evidence type="ECO:0000259" key="6">
    <source>
        <dbReference type="Pfam" id="PF08281"/>
    </source>
</evidence>
<dbReference type="InterPro" id="IPR036388">
    <property type="entry name" value="WH-like_DNA-bd_sf"/>
</dbReference>
<dbReference type="InterPro" id="IPR013249">
    <property type="entry name" value="RNA_pol_sigma70_r4_t2"/>
</dbReference>
<keyword evidence="8" id="KW-1185">Reference proteome</keyword>
<dbReference type="Gene3D" id="1.10.1740.10">
    <property type="match status" value="1"/>
</dbReference>
<sequence>MEQATTDQGSSGWRGPGEPAYLDLAGRLAAGDETALAGCHAALGPALRRYLGGRVPADLVDDVLQSVLMELWRCRDRLDPARGLEAWAFTIARRRAVDHLRACPPPTVPLAHAERACHGEDTAERVAREQDVRRALAALPAPQREAIGLAYFGDLTQREIAGRLGAPLGTVKARTARGLHRLSTLLDA</sequence>
<comment type="caution">
    <text evidence="7">The sequence shown here is derived from an EMBL/GenBank/DDBJ whole genome shotgun (WGS) entry which is preliminary data.</text>
</comment>
<dbReference type="Proteomes" id="UP000572680">
    <property type="component" value="Unassembled WGS sequence"/>
</dbReference>
<dbReference type="PANTHER" id="PTHR43133:SF62">
    <property type="entry name" value="RNA POLYMERASE SIGMA FACTOR SIGZ"/>
    <property type="match status" value="1"/>
</dbReference>
<protein>
    <submittedName>
        <fullName evidence="7">RNA polymerase sigma-70 factor (ECF subfamily)</fullName>
    </submittedName>
</protein>
<dbReference type="GO" id="GO:0006352">
    <property type="term" value="P:DNA-templated transcription initiation"/>
    <property type="evidence" value="ECO:0007669"/>
    <property type="project" value="InterPro"/>
</dbReference>
<proteinExistence type="inferred from homology"/>
<keyword evidence="2" id="KW-0805">Transcription regulation</keyword>
<name>A0A7W3LIM8_ACTNM</name>
<dbReference type="SUPFAM" id="SSF88946">
    <property type="entry name" value="Sigma2 domain of RNA polymerase sigma factors"/>
    <property type="match status" value="1"/>
</dbReference>
<dbReference type="AlphaFoldDB" id="A0A7W3LIM8"/>
<dbReference type="RefSeq" id="WP_182841339.1">
    <property type="nucleotide sequence ID" value="NZ_BAAALP010000006.1"/>
</dbReference>
<dbReference type="InterPro" id="IPR013325">
    <property type="entry name" value="RNA_pol_sigma_r2"/>
</dbReference>
<comment type="similarity">
    <text evidence="1">Belongs to the sigma-70 factor family. ECF subfamily.</text>
</comment>
<accession>A0A7W3LIM8</accession>
<reference evidence="7 8" key="1">
    <citation type="submission" date="2020-08" db="EMBL/GenBank/DDBJ databases">
        <title>Genomic Encyclopedia of Type Strains, Phase IV (KMG-IV): sequencing the most valuable type-strain genomes for metagenomic binning, comparative biology and taxonomic classification.</title>
        <authorList>
            <person name="Goeker M."/>
        </authorList>
    </citation>
    <scope>NUCLEOTIDE SEQUENCE [LARGE SCALE GENOMIC DNA]</scope>
    <source>
        <strain evidence="7 8">DSM 44197</strain>
    </source>
</reference>
<dbReference type="EMBL" id="JACJIA010000001">
    <property type="protein sequence ID" value="MBA8948744.1"/>
    <property type="molecule type" value="Genomic_DNA"/>
</dbReference>
<evidence type="ECO:0000313" key="8">
    <source>
        <dbReference type="Proteomes" id="UP000572680"/>
    </source>
</evidence>
<dbReference type="SUPFAM" id="SSF88659">
    <property type="entry name" value="Sigma3 and sigma4 domains of RNA polymerase sigma factors"/>
    <property type="match status" value="1"/>
</dbReference>
<feature type="domain" description="RNA polymerase sigma factor 70 region 4 type 2" evidence="6">
    <location>
        <begin position="130"/>
        <end position="182"/>
    </location>
</feature>
<evidence type="ECO:0000256" key="4">
    <source>
        <dbReference type="ARBA" id="ARBA00023163"/>
    </source>
</evidence>
<dbReference type="InterPro" id="IPR014284">
    <property type="entry name" value="RNA_pol_sigma-70_dom"/>
</dbReference>
<dbReference type="InterPro" id="IPR039425">
    <property type="entry name" value="RNA_pol_sigma-70-like"/>
</dbReference>